<dbReference type="Gene3D" id="3.30.700.10">
    <property type="entry name" value="Glycoprotein, Type 4 Pilin"/>
    <property type="match status" value="1"/>
</dbReference>
<sequence length="441" mass="48021">MDGQAQVRLVFAGELLEGHTADEVKRLFGQMFKLEGDRLAAVFSGKRTVLKHQIGRDDGERYVDRLRKLGMRVLVEPLDGPAEPKATPAMPAPMPATPPQPAEPAVGTLSLQELADEVQCPNCGHRQQKKFVLCTQCNTDIPRALESKREDAERARAERQAARAMAANGGRFAPPNAEVDGERSSDVVEPPPFASLSFEGRYGRASYINTWGASMLVVFGVGVIAAVLTPVLGKLILLPLGLLGLAWLVWGIRVTALRLHDFNRSGWWMLLTLIPYVGVIGNLVISLWPGTAEENDYGPKPRRGNMVLAIAICVLSTVGLAVMAAVALPAYNNYVKRAQQKAEQAEQAEQSEQRQAERMQEQAMPRMPDGSAAQVYRDEYMPASNEKAFAVSSAGAYGWASGKTSAREAMSAALSDCDSRREAYTGQCRIVSVNGMVPKER</sequence>
<feature type="compositionally biased region" description="Pro residues" evidence="1">
    <location>
        <begin position="90"/>
        <end position="102"/>
    </location>
</feature>
<keyword evidence="2" id="KW-0472">Membrane</keyword>
<dbReference type="InterPro" id="IPR045584">
    <property type="entry name" value="Pilin-like"/>
</dbReference>
<evidence type="ECO:0000256" key="2">
    <source>
        <dbReference type="SAM" id="Phobius"/>
    </source>
</evidence>
<keyword evidence="2" id="KW-0812">Transmembrane</keyword>
<feature type="transmembrane region" description="Helical" evidence="2">
    <location>
        <begin position="308"/>
        <end position="331"/>
    </location>
</feature>
<dbReference type="RefSeq" id="WP_316700673.1">
    <property type="nucleotide sequence ID" value="NZ_CP136336.1"/>
</dbReference>
<evidence type="ECO:0000313" key="4">
    <source>
        <dbReference type="Proteomes" id="UP001303946"/>
    </source>
</evidence>
<dbReference type="SUPFAM" id="SSF54523">
    <property type="entry name" value="Pili subunits"/>
    <property type="match status" value="1"/>
</dbReference>
<dbReference type="PANTHER" id="PTHR34980">
    <property type="entry name" value="INNER MEMBRANE PROTEIN-RELATED-RELATED"/>
    <property type="match status" value="1"/>
</dbReference>
<reference evidence="3 4" key="1">
    <citation type="submission" date="2023-10" db="EMBL/GenBank/DDBJ databases">
        <title>Bacteria for the degradation of biodegradable plastic PBAT(Polybutylene adipate terephthalate).</title>
        <authorList>
            <person name="Weon H.-Y."/>
            <person name="Yeon J."/>
        </authorList>
    </citation>
    <scope>NUCLEOTIDE SEQUENCE [LARGE SCALE GENOMIC DNA]</scope>
    <source>
        <strain evidence="3 4">SBD 7-3</strain>
    </source>
</reference>
<accession>A0ABZ0CSQ6</accession>
<gene>
    <name evidence="3" type="ORF">RXV79_24320</name>
</gene>
<keyword evidence="2" id="KW-1133">Transmembrane helix</keyword>
<evidence type="ECO:0000313" key="3">
    <source>
        <dbReference type="EMBL" id="WOB08014.1"/>
    </source>
</evidence>
<feature type="region of interest" description="Disordered" evidence="1">
    <location>
        <begin position="78"/>
        <end position="104"/>
    </location>
</feature>
<feature type="compositionally biased region" description="Basic and acidic residues" evidence="1">
    <location>
        <begin position="351"/>
        <end position="360"/>
    </location>
</feature>
<name>A0ABZ0CSQ6_9BURK</name>
<feature type="transmembrane region" description="Helical" evidence="2">
    <location>
        <begin position="207"/>
        <end position="229"/>
    </location>
</feature>
<dbReference type="EMBL" id="CP136336">
    <property type="protein sequence ID" value="WOB08014.1"/>
    <property type="molecule type" value="Genomic_DNA"/>
</dbReference>
<feature type="region of interest" description="Disordered" evidence="1">
    <location>
        <begin position="342"/>
        <end position="368"/>
    </location>
</feature>
<proteinExistence type="predicted"/>
<feature type="transmembrane region" description="Helical" evidence="2">
    <location>
        <begin position="235"/>
        <end position="255"/>
    </location>
</feature>
<organism evidence="3 4">
    <name type="scientific">Piscinibacter gummiphilus</name>
    <dbReference type="NCBI Taxonomy" id="946333"/>
    <lineage>
        <taxon>Bacteria</taxon>
        <taxon>Pseudomonadati</taxon>
        <taxon>Pseudomonadota</taxon>
        <taxon>Betaproteobacteria</taxon>
        <taxon>Burkholderiales</taxon>
        <taxon>Sphaerotilaceae</taxon>
        <taxon>Piscinibacter</taxon>
    </lineage>
</organism>
<dbReference type="Pfam" id="PF05656">
    <property type="entry name" value="DUF805"/>
    <property type="match status" value="1"/>
</dbReference>
<dbReference type="PANTHER" id="PTHR34980:SF3">
    <property type="entry name" value="BLR8105 PROTEIN"/>
    <property type="match status" value="1"/>
</dbReference>
<dbReference type="InterPro" id="IPR008523">
    <property type="entry name" value="DUF805"/>
</dbReference>
<protein>
    <submittedName>
        <fullName evidence="3">DUF805 domain-containing protein</fullName>
    </submittedName>
</protein>
<keyword evidence="4" id="KW-1185">Reference proteome</keyword>
<dbReference type="Proteomes" id="UP001303946">
    <property type="component" value="Chromosome"/>
</dbReference>
<evidence type="ECO:0000256" key="1">
    <source>
        <dbReference type="SAM" id="MobiDB-lite"/>
    </source>
</evidence>
<feature type="transmembrane region" description="Helical" evidence="2">
    <location>
        <begin position="267"/>
        <end position="288"/>
    </location>
</feature>